<dbReference type="EMBL" id="BEYU01000669">
    <property type="protein sequence ID" value="GBG35307.1"/>
    <property type="molecule type" value="Genomic_DNA"/>
</dbReference>
<dbReference type="InterPro" id="IPR036734">
    <property type="entry name" value="Neur_chan_lig-bd_sf"/>
</dbReference>
<evidence type="ECO:0000313" key="3">
    <source>
        <dbReference type="Proteomes" id="UP000241890"/>
    </source>
</evidence>
<proteinExistence type="predicted"/>
<feature type="non-terminal residue" evidence="2">
    <location>
        <position position="1"/>
    </location>
</feature>
<dbReference type="GO" id="GO:0016020">
    <property type="term" value="C:membrane"/>
    <property type="evidence" value="ECO:0007669"/>
    <property type="project" value="InterPro"/>
</dbReference>
<accession>A0A2R5GWV1</accession>
<evidence type="ECO:0000256" key="1">
    <source>
        <dbReference type="SAM" id="Phobius"/>
    </source>
</evidence>
<organism evidence="2 3">
    <name type="scientific">Hondaea fermentalgiana</name>
    <dbReference type="NCBI Taxonomy" id="2315210"/>
    <lineage>
        <taxon>Eukaryota</taxon>
        <taxon>Sar</taxon>
        <taxon>Stramenopiles</taxon>
        <taxon>Bigyra</taxon>
        <taxon>Labyrinthulomycetes</taxon>
        <taxon>Thraustochytrida</taxon>
        <taxon>Thraustochytriidae</taxon>
        <taxon>Hondaea</taxon>
    </lineage>
</organism>
<dbReference type="InterPro" id="IPR038050">
    <property type="entry name" value="Neuro_actylchol_rec"/>
</dbReference>
<sequence>KLWEDCENKVHIDLVYVRYIAAVDTVQQTFEIAMGLEMSWRASSADRKRYEKNPYEYIPDFVPNYEFPNAKSEDRETRAHQDGSSYKIIQDENDGEYYNCMRPLVYLTCMERFELWSFPFDVQELTVTMDTPFYDMSVKKTMYVPPRGAFRIDEEASKEVKVVQDGEPLPGKLVILNRAFSAIPQFRARRVVIEFAARSDPGEEDDDDAYQYGQLVIRFQLERRFEGYLWRIAFLSILLAVTALTCFTLEVDQFAERQAMLMTLILASVAFQYVVQAELPAVPYVVLLEKLTIATFVSNILLLCLVSLVSS</sequence>
<name>A0A2R5GWV1_9STRA</name>
<dbReference type="PANTHER" id="PTHR18945">
    <property type="entry name" value="NEUROTRANSMITTER GATED ION CHANNEL"/>
    <property type="match status" value="1"/>
</dbReference>
<dbReference type="GO" id="GO:0005230">
    <property type="term" value="F:extracellular ligand-gated monoatomic ion channel activity"/>
    <property type="evidence" value="ECO:0007669"/>
    <property type="project" value="InterPro"/>
</dbReference>
<keyword evidence="1" id="KW-0812">Transmembrane</keyword>
<keyword evidence="1" id="KW-1133">Transmembrane helix</keyword>
<protein>
    <submittedName>
        <fullName evidence="2">Gamma-aminobutyric acid receptor subunit beta</fullName>
    </submittedName>
</protein>
<reference evidence="2 3" key="1">
    <citation type="submission" date="2017-12" db="EMBL/GenBank/DDBJ databases">
        <title>Sequencing, de novo assembly and annotation of complete genome of a new Thraustochytrid species, strain FCC1311.</title>
        <authorList>
            <person name="Sedici K."/>
            <person name="Godart F."/>
            <person name="Aiese Cigliano R."/>
            <person name="Sanseverino W."/>
            <person name="Barakat M."/>
            <person name="Ortet P."/>
            <person name="Marechal E."/>
            <person name="Cagnac O."/>
            <person name="Amato A."/>
        </authorList>
    </citation>
    <scope>NUCLEOTIDE SEQUENCE [LARGE SCALE GENOMIC DNA]</scope>
</reference>
<keyword evidence="1" id="KW-0472">Membrane</keyword>
<evidence type="ECO:0000313" key="2">
    <source>
        <dbReference type="EMBL" id="GBG35307.1"/>
    </source>
</evidence>
<dbReference type="InParanoid" id="A0A2R5GWV1"/>
<keyword evidence="2" id="KW-0675">Receptor</keyword>
<dbReference type="Gene3D" id="1.20.58.390">
    <property type="entry name" value="Neurotransmitter-gated ion-channel transmembrane domain"/>
    <property type="match status" value="1"/>
</dbReference>
<dbReference type="Gene3D" id="2.70.170.10">
    <property type="entry name" value="Neurotransmitter-gated ion-channel ligand-binding domain"/>
    <property type="match status" value="1"/>
</dbReference>
<keyword evidence="3" id="KW-1185">Reference proteome</keyword>
<feature type="transmembrane region" description="Helical" evidence="1">
    <location>
        <begin position="281"/>
        <end position="309"/>
    </location>
</feature>
<comment type="caution">
    <text evidence="2">The sequence shown here is derived from an EMBL/GenBank/DDBJ whole genome shotgun (WGS) entry which is preliminary data.</text>
</comment>
<feature type="transmembrane region" description="Helical" evidence="1">
    <location>
        <begin position="259"/>
        <end position="275"/>
    </location>
</feature>
<feature type="transmembrane region" description="Helical" evidence="1">
    <location>
        <begin position="228"/>
        <end position="247"/>
    </location>
</feature>
<feature type="non-terminal residue" evidence="2">
    <location>
        <position position="311"/>
    </location>
</feature>
<dbReference type="GO" id="GO:0004888">
    <property type="term" value="F:transmembrane signaling receptor activity"/>
    <property type="evidence" value="ECO:0007669"/>
    <property type="project" value="InterPro"/>
</dbReference>
<gene>
    <name evidence="2" type="ORF">FCC1311_115302</name>
</gene>
<dbReference type="OrthoDB" id="200344at2759"/>
<dbReference type="AlphaFoldDB" id="A0A2R5GWV1"/>
<dbReference type="Proteomes" id="UP000241890">
    <property type="component" value="Unassembled WGS sequence"/>
</dbReference>
<dbReference type="InterPro" id="IPR006201">
    <property type="entry name" value="Neur_channel"/>
</dbReference>
<dbReference type="SUPFAM" id="SSF63712">
    <property type="entry name" value="Nicotinic receptor ligand binding domain-like"/>
    <property type="match status" value="1"/>
</dbReference>